<feature type="region of interest" description="Disordered" evidence="1">
    <location>
        <begin position="1"/>
        <end position="75"/>
    </location>
</feature>
<proteinExistence type="predicted"/>
<evidence type="ECO:0000256" key="1">
    <source>
        <dbReference type="SAM" id="MobiDB-lite"/>
    </source>
</evidence>
<keyword evidence="3" id="KW-1185">Reference proteome</keyword>
<reference evidence="2" key="1">
    <citation type="submission" date="2015-04" db="UniProtKB">
        <authorList>
            <consortium name="EnsemblPlants"/>
        </authorList>
    </citation>
    <scope>IDENTIFICATION</scope>
</reference>
<evidence type="ECO:0000313" key="2">
    <source>
        <dbReference type="EnsemblPlants" id="OMERI02G03230.5"/>
    </source>
</evidence>
<evidence type="ECO:0000313" key="3">
    <source>
        <dbReference type="Proteomes" id="UP000008021"/>
    </source>
</evidence>
<dbReference type="Gramene" id="OMERI02G03230.5">
    <property type="protein sequence ID" value="OMERI02G03230.5"/>
    <property type="gene ID" value="OMERI02G03230"/>
</dbReference>
<name>A0A0E0CF13_9ORYZ</name>
<protein>
    <submittedName>
        <fullName evidence="2">Uncharacterized protein</fullName>
    </submittedName>
</protein>
<dbReference type="Proteomes" id="UP000008021">
    <property type="component" value="Chromosome 2"/>
</dbReference>
<dbReference type="AlphaFoldDB" id="A0A0E0CF13"/>
<sequence>MWKRVLDMTKKAAAATAATGPQLATRKNPSSSHRKAVTPATAVSPTSLLRLKQAASSKRTNLPSTLPDAQVFNYT</sequence>
<accession>A0A0E0CF13</accession>
<dbReference type="HOGENOM" id="CLU_2675231_0_0_1"/>
<dbReference type="EnsemblPlants" id="OMERI02G03230.5">
    <property type="protein sequence ID" value="OMERI02G03230.5"/>
    <property type="gene ID" value="OMERI02G03230"/>
</dbReference>
<feature type="compositionally biased region" description="Basic and acidic residues" evidence="1">
    <location>
        <begin position="1"/>
        <end position="10"/>
    </location>
</feature>
<reference evidence="2" key="2">
    <citation type="submission" date="2018-05" db="EMBL/GenBank/DDBJ databases">
        <title>OmerRS3 (Oryza meridionalis Reference Sequence Version 3).</title>
        <authorList>
            <person name="Zhang J."/>
            <person name="Kudrna D."/>
            <person name="Lee S."/>
            <person name="Talag J."/>
            <person name="Welchert J."/>
            <person name="Wing R.A."/>
        </authorList>
    </citation>
    <scope>NUCLEOTIDE SEQUENCE [LARGE SCALE GENOMIC DNA]</scope>
    <source>
        <strain evidence="2">cv. OR44</strain>
    </source>
</reference>
<organism evidence="2">
    <name type="scientific">Oryza meridionalis</name>
    <dbReference type="NCBI Taxonomy" id="40149"/>
    <lineage>
        <taxon>Eukaryota</taxon>
        <taxon>Viridiplantae</taxon>
        <taxon>Streptophyta</taxon>
        <taxon>Embryophyta</taxon>
        <taxon>Tracheophyta</taxon>
        <taxon>Spermatophyta</taxon>
        <taxon>Magnoliopsida</taxon>
        <taxon>Liliopsida</taxon>
        <taxon>Poales</taxon>
        <taxon>Poaceae</taxon>
        <taxon>BOP clade</taxon>
        <taxon>Oryzoideae</taxon>
        <taxon>Oryzeae</taxon>
        <taxon>Oryzinae</taxon>
        <taxon>Oryza</taxon>
    </lineage>
</organism>
<feature type="compositionally biased region" description="Polar residues" evidence="1">
    <location>
        <begin position="54"/>
        <end position="64"/>
    </location>
</feature>